<evidence type="ECO:0000256" key="8">
    <source>
        <dbReference type="ARBA" id="ARBA00023136"/>
    </source>
</evidence>
<dbReference type="InterPro" id="IPR001611">
    <property type="entry name" value="Leu-rich_rpt"/>
</dbReference>
<feature type="region of interest" description="Disordered" evidence="11">
    <location>
        <begin position="106"/>
        <end position="128"/>
    </location>
</feature>
<keyword evidence="10" id="KW-0325">Glycoprotein</keyword>
<keyword evidence="6" id="KW-0677">Repeat</keyword>
<protein>
    <recommendedName>
        <fullName evidence="14">TIR domain-containing protein</fullName>
    </recommendedName>
</protein>
<evidence type="ECO:0000256" key="10">
    <source>
        <dbReference type="ARBA" id="ARBA00023180"/>
    </source>
</evidence>
<dbReference type="PANTHER" id="PTHR24365:SF530">
    <property type="entry name" value="MSTPROX-RELATED"/>
    <property type="match status" value="1"/>
</dbReference>
<evidence type="ECO:0000313" key="15">
    <source>
        <dbReference type="EMBL" id="KAK3766576.1"/>
    </source>
</evidence>
<dbReference type="InterPro" id="IPR000157">
    <property type="entry name" value="TIR_dom"/>
</dbReference>
<feature type="compositionally biased region" description="Basic and acidic residues" evidence="11">
    <location>
        <begin position="917"/>
        <end position="927"/>
    </location>
</feature>
<comment type="similarity">
    <text evidence="2">Belongs to the Toll-like receptor family.</text>
</comment>
<evidence type="ECO:0000256" key="7">
    <source>
        <dbReference type="ARBA" id="ARBA00022989"/>
    </source>
</evidence>
<accession>A0AAE1DDJ2</accession>
<keyword evidence="4 12" id="KW-0812">Transmembrane</keyword>
<sequence>MASKQIRRFSDLRDLVLILSCLQVLSCSLGAFQGVESMEIATSGRKSSAENLAYDTDRLNILNRNTMLSFGEFSLQSSYSIPKEILNDNSWFPECSVCDELLPPPKSDSANAGNQNDQWPSQPKLRTAPGGEECCKMNGTEADCRYCNLTTIPSSLPPEITRLLLGHNAITDKSLSRGAFQRYGQLTLLSLSFNLITSLADGIFEGMPSLRCLCLQFNNIKMDDTLNSSLAFQPLAGSLVYLRLNGFNKNTTNINLMYPSYALSFLSKLKYLFIDGIPFAKFENPQRLLNNLTHLGMLGFRSGYCNLTGLQSNAFEFDTLTHLDISDCNLQGSYVNRSAFENLQSLQSLTISNNFHLGIQTVGEMMYGLRNNSNLKILSMQRINPRFSPCIVVYKSTLRYFQNTGLERINAMDNKIETIERGALKLLPKTLKYINLENNKIIFGDYIMDLGELKGLTHLKLDNMWENYGFPYVYPTNVLSNCAGDNILRSGTVSSSGDEDPYIKSIPVPPNLSELSMYGNELMYSLNNMSFSKNNNLKIVNLSLNIFHYLDGPIKGLEKVQTLEMKLCLIKKISCKFFLYFHGLQNLVLAQNDLAVTLDKDHDGCIFENLTRLTSLDLALNDIYRLNSKSFKSLTNLQYLNISQNRLQRINFSISHMANLKTLDLQKNQIQSLSHQTRIEIDKISEGRQPPLVNLSYNPISCDCENLEFLEWLSDKVLADFDFRGAPYYCGMELQANGYQAVLVLLRRRCIQQQVLFAVVISATMIAVLAIAAVLAYRFRWTLRYWYHAARLKFQPVGSPEQFEFDVFVSYSDEDDFVEERRRRNKRWFTETREGEIMQVRYQKNATLVLFCPNSNFGKKALNDTDGKREYGDTDTNSLDPGGSDAQQNGHLERSEMGDGDHASGSPQDLPVAVEIAGREEDGDLQRTHGARKRTRNPEKWHRNIEKRKRQRGEEYVSSSGKKIPKRVMEAVDCTKCYAKYSTTGTPLERKQGKHVKLATAPSEIDFVKRHILLYPVVDSHYCREKTKRQYLESMLNISIMYDQYKEFCSEKGLQPVKMHKYRQIFNEEFNLGFTKPKSDRCDACEESKMNVQKGKVLSEGERESIEHHKFLARDAYEERERDRKSDAAVLCFDLENVLTLPRANVSNFFYKRKLSVYNLTVHCSIDKTVFCAVWNEVEGGRGGNAIASALLKVLDQFVQMHPTVPEIILWSDSCVPQNRNSLMAYALLSFIKKHPHVTKITQKYSEAGHSMIQEVDSAHSSIERHLRNVEVYSPISLIRQLLAVRRSPKFRIIQMRLSDFLSFDEARKMNFSKVPFTAVKQLVYEQEKTNFVSFGRSHSVAELSSVLIIKDSRTPRGKGCTPLKVKVEEVKPLQTLKPLLKTFQLAKEKIADLRAMFVYMPKVLIPRLQDEFNFRVMMHGLCFPAGAHITDSIHMAVTTSRKTLVVITKNMLRSHWCNYELMMARRETIRRGQQVLVFLFLEDLTYSEMTSNIAAYIRESTYITYPPEPRYRSAFWRKLADDLRADVPFK</sequence>
<dbReference type="Gene3D" id="3.40.50.10140">
    <property type="entry name" value="Toll/interleukin-1 receptor homology (TIR) domain"/>
    <property type="match status" value="1"/>
</dbReference>
<evidence type="ECO:0000259" key="14">
    <source>
        <dbReference type="PROSITE" id="PS50104"/>
    </source>
</evidence>
<keyword evidence="8 12" id="KW-0472">Membrane</keyword>
<dbReference type="PANTHER" id="PTHR24365">
    <property type="entry name" value="TOLL-LIKE RECEPTOR"/>
    <property type="match status" value="1"/>
</dbReference>
<keyword evidence="16" id="KW-1185">Reference proteome</keyword>
<dbReference type="EMBL" id="JAWDGP010004208">
    <property type="protein sequence ID" value="KAK3766576.1"/>
    <property type="molecule type" value="Genomic_DNA"/>
</dbReference>
<dbReference type="GO" id="GO:0038023">
    <property type="term" value="F:signaling receptor activity"/>
    <property type="evidence" value="ECO:0007669"/>
    <property type="project" value="TreeGrafter"/>
</dbReference>
<dbReference type="SUPFAM" id="SSF52058">
    <property type="entry name" value="L domain-like"/>
    <property type="match status" value="2"/>
</dbReference>
<dbReference type="InterPro" id="IPR032675">
    <property type="entry name" value="LRR_dom_sf"/>
</dbReference>
<evidence type="ECO:0000256" key="5">
    <source>
        <dbReference type="ARBA" id="ARBA00022729"/>
    </source>
</evidence>
<dbReference type="SUPFAM" id="SSF52200">
    <property type="entry name" value="Toll/Interleukin receptor TIR domain"/>
    <property type="match status" value="1"/>
</dbReference>
<feature type="compositionally biased region" description="Basic and acidic residues" evidence="11">
    <location>
        <begin position="891"/>
        <end position="902"/>
    </location>
</feature>
<evidence type="ECO:0000256" key="1">
    <source>
        <dbReference type="ARBA" id="ARBA00004167"/>
    </source>
</evidence>
<proteinExistence type="inferred from homology"/>
<evidence type="ECO:0000256" key="9">
    <source>
        <dbReference type="ARBA" id="ARBA00023170"/>
    </source>
</evidence>
<keyword evidence="9" id="KW-0675">Receptor</keyword>
<organism evidence="15 16">
    <name type="scientific">Elysia crispata</name>
    <name type="common">lettuce slug</name>
    <dbReference type="NCBI Taxonomy" id="231223"/>
    <lineage>
        <taxon>Eukaryota</taxon>
        <taxon>Metazoa</taxon>
        <taxon>Spiralia</taxon>
        <taxon>Lophotrochozoa</taxon>
        <taxon>Mollusca</taxon>
        <taxon>Gastropoda</taxon>
        <taxon>Heterobranchia</taxon>
        <taxon>Euthyneura</taxon>
        <taxon>Panpulmonata</taxon>
        <taxon>Sacoglossa</taxon>
        <taxon>Placobranchoidea</taxon>
        <taxon>Plakobranchidae</taxon>
        <taxon>Elysia</taxon>
    </lineage>
</organism>
<keyword evidence="5 13" id="KW-0732">Signal</keyword>
<dbReference type="SMART" id="SM00369">
    <property type="entry name" value="LRR_TYP"/>
    <property type="match status" value="5"/>
</dbReference>
<dbReference type="SMART" id="SM00255">
    <property type="entry name" value="TIR"/>
    <property type="match status" value="1"/>
</dbReference>
<feature type="region of interest" description="Disordered" evidence="11">
    <location>
        <begin position="862"/>
        <end position="960"/>
    </location>
</feature>
<evidence type="ECO:0000256" key="12">
    <source>
        <dbReference type="SAM" id="Phobius"/>
    </source>
</evidence>
<reference evidence="15" key="1">
    <citation type="journal article" date="2023" name="G3 (Bethesda)">
        <title>A reference genome for the long-term kleptoplast-retaining sea slug Elysia crispata morphotype clarki.</title>
        <authorList>
            <person name="Eastman K.E."/>
            <person name="Pendleton A.L."/>
            <person name="Shaikh M.A."/>
            <person name="Suttiyut T."/>
            <person name="Ogas R."/>
            <person name="Tomko P."/>
            <person name="Gavelis G."/>
            <person name="Widhalm J.R."/>
            <person name="Wisecaver J.H."/>
        </authorList>
    </citation>
    <scope>NUCLEOTIDE SEQUENCE</scope>
    <source>
        <strain evidence="15">ECLA1</strain>
    </source>
</reference>
<feature type="compositionally biased region" description="Polar residues" evidence="11">
    <location>
        <begin position="108"/>
        <end position="121"/>
    </location>
</feature>
<evidence type="ECO:0000256" key="2">
    <source>
        <dbReference type="ARBA" id="ARBA00009634"/>
    </source>
</evidence>
<evidence type="ECO:0000313" key="16">
    <source>
        <dbReference type="Proteomes" id="UP001283361"/>
    </source>
</evidence>
<dbReference type="InterPro" id="IPR035897">
    <property type="entry name" value="Toll_tir_struct_dom_sf"/>
</dbReference>
<feature type="compositionally biased region" description="Polar residues" evidence="11">
    <location>
        <begin position="874"/>
        <end position="890"/>
    </location>
</feature>
<dbReference type="Proteomes" id="UP001283361">
    <property type="component" value="Unassembled WGS sequence"/>
</dbReference>
<gene>
    <name evidence="15" type="ORF">RRG08_042357</name>
</gene>
<dbReference type="Pfam" id="PF01582">
    <property type="entry name" value="TIR"/>
    <property type="match status" value="1"/>
</dbReference>
<dbReference type="GO" id="GO:0007165">
    <property type="term" value="P:signal transduction"/>
    <property type="evidence" value="ECO:0007669"/>
    <property type="project" value="InterPro"/>
</dbReference>
<feature type="signal peptide" evidence="13">
    <location>
        <begin position="1"/>
        <end position="37"/>
    </location>
</feature>
<evidence type="ECO:0000256" key="6">
    <source>
        <dbReference type="ARBA" id="ARBA00022737"/>
    </source>
</evidence>
<dbReference type="InterPro" id="IPR003591">
    <property type="entry name" value="Leu-rich_rpt_typical-subtyp"/>
</dbReference>
<dbReference type="Pfam" id="PF13855">
    <property type="entry name" value="LRR_8"/>
    <property type="match status" value="2"/>
</dbReference>
<name>A0AAE1DDJ2_9GAST</name>
<comment type="caution">
    <text evidence="15">The sequence shown here is derived from an EMBL/GenBank/DDBJ whole genome shotgun (WGS) entry which is preliminary data.</text>
</comment>
<feature type="compositionally biased region" description="Basic and acidic residues" evidence="11">
    <location>
        <begin position="862"/>
        <end position="872"/>
    </location>
</feature>
<dbReference type="PROSITE" id="PS50104">
    <property type="entry name" value="TIR"/>
    <property type="match status" value="1"/>
</dbReference>
<dbReference type="Gene3D" id="3.80.10.10">
    <property type="entry name" value="Ribonuclease Inhibitor"/>
    <property type="match status" value="3"/>
</dbReference>
<comment type="subcellular location">
    <subcellularLocation>
        <location evidence="1">Membrane</location>
        <topology evidence="1">Single-pass membrane protein</topology>
    </subcellularLocation>
</comment>
<feature type="chain" id="PRO_5042148310" description="TIR domain-containing protein" evidence="13">
    <location>
        <begin position="38"/>
        <end position="1531"/>
    </location>
</feature>
<evidence type="ECO:0000256" key="11">
    <source>
        <dbReference type="SAM" id="MobiDB-lite"/>
    </source>
</evidence>
<feature type="transmembrane region" description="Helical" evidence="12">
    <location>
        <begin position="755"/>
        <end position="777"/>
    </location>
</feature>
<evidence type="ECO:0000256" key="3">
    <source>
        <dbReference type="ARBA" id="ARBA00022614"/>
    </source>
</evidence>
<evidence type="ECO:0000256" key="4">
    <source>
        <dbReference type="ARBA" id="ARBA00022692"/>
    </source>
</evidence>
<evidence type="ECO:0000256" key="13">
    <source>
        <dbReference type="SAM" id="SignalP"/>
    </source>
</evidence>
<feature type="domain" description="TIR" evidence="14">
    <location>
        <begin position="1390"/>
        <end position="1524"/>
    </location>
</feature>
<dbReference type="PROSITE" id="PS51450">
    <property type="entry name" value="LRR"/>
    <property type="match status" value="2"/>
</dbReference>
<keyword evidence="3" id="KW-0433">Leucine-rich repeat</keyword>
<keyword evidence="7 12" id="KW-1133">Transmembrane helix</keyword>
<dbReference type="GO" id="GO:0005886">
    <property type="term" value="C:plasma membrane"/>
    <property type="evidence" value="ECO:0007669"/>
    <property type="project" value="TreeGrafter"/>
</dbReference>